<dbReference type="Pfam" id="PF00196">
    <property type="entry name" value="GerE"/>
    <property type="match status" value="1"/>
</dbReference>
<dbReference type="PANTHER" id="PTHR43214:SF43">
    <property type="entry name" value="TWO-COMPONENT RESPONSE REGULATOR"/>
    <property type="match status" value="1"/>
</dbReference>
<dbReference type="GO" id="GO:0006355">
    <property type="term" value="P:regulation of DNA-templated transcription"/>
    <property type="evidence" value="ECO:0007669"/>
    <property type="project" value="InterPro"/>
</dbReference>
<dbReference type="RefSeq" id="WP_170119710.1">
    <property type="nucleotide sequence ID" value="NZ_QGDN01000001.1"/>
</dbReference>
<dbReference type="AlphaFoldDB" id="A0A2Y8ZSW9"/>
<accession>A0A2Y8ZSW9</accession>
<dbReference type="GO" id="GO:0000160">
    <property type="term" value="P:phosphorelay signal transduction system"/>
    <property type="evidence" value="ECO:0007669"/>
    <property type="project" value="InterPro"/>
</dbReference>
<dbReference type="SMART" id="SM00421">
    <property type="entry name" value="HTH_LUXR"/>
    <property type="match status" value="1"/>
</dbReference>
<name>A0A2Y8ZSW9_9MICO</name>
<dbReference type="PANTHER" id="PTHR43214">
    <property type="entry name" value="TWO-COMPONENT RESPONSE REGULATOR"/>
    <property type="match status" value="1"/>
</dbReference>
<proteinExistence type="predicted"/>
<dbReference type="SUPFAM" id="SSF46894">
    <property type="entry name" value="C-terminal effector domain of the bipartite response regulators"/>
    <property type="match status" value="1"/>
</dbReference>
<keyword evidence="1 4" id="KW-0238">DNA-binding</keyword>
<dbReference type="Pfam" id="PF00072">
    <property type="entry name" value="Response_reg"/>
    <property type="match status" value="1"/>
</dbReference>
<dbReference type="GO" id="GO:0003677">
    <property type="term" value="F:DNA binding"/>
    <property type="evidence" value="ECO:0007669"/>
    <property type="project" value="UniProtKB-KW"/>
</dbReference>
<evidence type="ECO:0000313" key="4">
    <source>
        <dbReference type="EMBL" id="SSA33007.1"/>
    </source>
</evidence>
<feature type="domain" description="Response regulatory" evidence="3">
    <location>
        <begin position="14"/>
        <end position="129"/>
    </location>
</feature>
<gene>
    <name evidence="4" type="ORF">SAMN04489750_0278</name>
</gene>
<sequence length="222" mass="23550">MSEHLEGAATTPIRIGVVDDHPIVLRGVISGLAQIAPDIHVDFLVSSVKDLDWDRNARPDLVLLDVDVDDGSDPEANVAMVVGRGLRVLLFTASTRPAQLRALVSAGASGLALKSDPEEDLVDAIRSVAAGEFAVSGHFAEALLTEPGLMASLAPREVEVLRQLAAGVPKKAIGKSLPQPVSARTVETYVQRIAARYAELGRPVSNLYASLREATKDGYVDL</sequence>
<protein>
    <submittedName>
        <fullName evidence="4">DNA-binding response regulator, NarL/FixJ family, contains REC and HTH domains</fullName>
    </submittedName>
</protein>
<dbReference type="Proteomes" id="UP000250028">
    <property type="component" value="Unassembled WGS sequence"/>
</dbReference>
<keyword evidence="2" id="KW-0597">Phosphoprotein</keyword>
<dbReference type="EMBL" id="UESZ01000001">
    <property type="protein sequence ID" value="SSA33007.1"/>
    <property type="molecule type" value="Genomic_DNA"/>
</dbReference>
<evidence type="ECO:0000259" key="3">
    <source>
        <dbReference type="PROSITE" id="PS50110"/>
    </source>
</evidence>
<dbReference type="Gene3D" id="3.40.50.2300">
    <property type="match status" value="1"/>
</dbReference>
<dbReference type="InterPro" id="IPR039420">
    <property type="entry name" value="WalR-like"/>
</dbReference>
<dbReference type="PROSITE" id="PS50110">
    <property type="entry name" value="RESPONSE_REGULATORY"/>
    <property type="match status" value="1"/>
</dbReference>
<dbReference type="SUPFAM" id="SSF52172">
    <property type="entry name" value="CheY-like"/>
    <property type="match status" value="1"/>
</dbReference>
<evidence type="ECO:0000256" key="1">
    <source>
        <dbReference type="ARBA" id="ARBA00023125"/>
    </source>
</evidence>
<evidence type="ECO:0000313" key="5">
    <source>
        <dbReference type="Proteomes" id="UP000250028"/>
    </source>
</evidence>
<evidence type="ECO:0000256" key="2">
    <source>
        <dbReference type="PROSITE-ProRule" id="PRU00169"/>
    </source>
</evidence>
<reference evidence="5" key="1">
    <citation type="submission" date="2016-10" db="EMBL/GenBank/DDBJ databases">
        <authorList>
            <person name="Varghese N."/>
            <person name="Submissions S."/>
        </authorList>
    </citation>
    <scope>NUCLEOTIDE SEQUENCE [LARGE SCALE GENOMIC DNA]</scope>
    <source>
        <strain evidence="5">DSM 22951</strain>
    </source>
</reference>
<dbReference type="InterPro" id="IPR000792">
    <property type="entry name" value="Tscrpt_reg_LuxR_C"/>
</dbReference>
<dbReference type="InterPro" id="IPR016032">
    <property type="entry name" value="Sig_transdc_resp-reg_C-effctor"/>
</dbReference>
<dbReference type="InterPro" id="IPR011006">
    <property type="entry name" value="CheY-like_superfamily"/>
</dbReference>
<dbReference type="InterPro" id="IPR001789">
    <property type="entry name" value="Sig_transdc_resp-reg_receiver"/>
</dbReference>
<keyword evidence="5" id="KW-1185">Reference proteome</keyword>
<organism evidence="4 5">
    <name type="scientific">Branchiibius hedensis</name>
    <dbReference type="NCBI Taxonomy" id="672460"/>
    <lineage>
        <taxon>Bacteria</taxon>
        <taxon>Bacillati</taxon>
        <taxon>Actinomycetota</taxon>
        <taxon>Actinomycetes</taxon>
        <taxon>Micrococcales</taxon>
        <taxon>Dermacoccaceae</taxon>
        <taxon>Branchiibius</taxon>
    </lineage>
</organism>
<feature type="modified residue" description="4-aspartylphosphate" evidence="2">
    <location>
        <position position="65"/>
    </location>
</feature>